<reference evidence="1 2" key="1">
    <citation type="journal article" date="2019" name="Commun. Biol.">
        <title>The bagworm genome reveals a unique fibroin gene that provides high tensile strength.</title>
        <authorList>
            <person name="Kono N."/>
            <person name="Nakamura H."/>
            <person name="Ohtoshi R."/>
            <person name="Tomita M."/>
            <person name="Numata K."/>
            <person name="Arakawa K."/>
        </authorList>
    </citation>
    <scope>NUCLEOTIDE SEQUENCE [LARGE SCALE GENOMIC DNA]</scope>
</reference>
<proteinExistence type="predicted"/>
<comment type="caution">
    <text evidence="1">The sequence shown here is derived from an EMBL/GenBank/DDBJ whole genome shotgun (WGS) entry which is preliminary data.</text>
</comment>
<accession>A0A4C1WED4</accession>
<name>A0A4C1WED4_EUMVA</name>
<protein>
    <submittedName>
        <fullName evidence="1">Uncharacterized protein</fullName>
    </submittedName>
</protein>
<organism evidence="1 2">
    <name type="scientific">Eumeta variegata</name>
    <name type="common">Bagworm moth</name>
    <name type="synonym">Eumeta japonica</name>
    <dbReference type="NCBI Taxonomy" id="151549"/>
    <lineage>
        <taxon>Eukaryota</taxon>
        <taxon>Metazoa</taxon>
        <taxon>Ecdysozoa</taxon>
        <taxon>Arthropoda</taxon>
        <taxon>Hexapoda</taxon>
        <taxon>Insecta</taxon>
        <taxon>Pterygota</taxon>
        <taxon>Neoptera</taxon>
        <taxon>Endopterygota</taxon>
        <taxon>Lepidoptera</taxon>
        <taxon>Glossata</taxon>
        <taxon>Ditrysia</taxon>
        <taxon>Tineoidea</taxon>
        <taxon>Psychidae</taxon>
        <taxon>Oiketicinae</taxon>
        <taxon>Eumeta</taxon>
    </lineage>
</organism>
<gene>
    <name evidence="1" type="ORF">EVAR_16154_1</name>
</gene>
<evidence type="ECO:0000313" key="1">
    <source>
        <dbReference type="EMBL" id="GBP48485.1"/>
    </source>
</evidence>
<sequence length="99" mass="10991">MFRTVSAPARIVSTSTMMPVVIAAFANHEFIIRDKPKIDGRRRGECDDGTTSTGGSINELLAYVKFNRSLRASERLHVKPLVPQCAILEGFESKPPYPK</sequence>
<keyword evidence="2" id="KW-1185">Reference proteome</keyword>
<dbReference type="Proteomes" id="UP000299102">
    <property type="component" value="Unassembled WGS sequence"/>
</dbReference>
<evidence type="ECO:0000313" key="2">
    <source>
        <dbReference type="Proteomes" id="UP000299102"/>
    </source>
</evidence>
<dbReference type="EMBL" id="BGZK01000525">
    <property type="protein sequence ID" value="GBP48485.1"/>
    <property type="molecule type" value="Genomic_DNA"/>
</dbReference>
<dbReference type="AlphaFoldDB" id="A0A4C1WED4"/>